<evidence type="ECO:0000313" key="1">
    <source>
        <dbReference type="EMBL" id="QNR25839.1"/>
    </source>
</evidence>
<dbReference type="SUPFAM" id="SSF51182">
    <property type="entry name" value="RmlC-like cupins"/>
    <property type="match status" value="1"/>
</dbReference>
<dbReference type="KEGG" id="chyd:H4K34_08335"/>
<dbReference type="AlphaFoldDB" id="A0A7H0VJE1"/>
<organism evidence="1 2">
    <name type="scientific">Croceimicrobium hydrocarbonivorans</name>
    <dbReference type="NCBI Taxonomy" id="2761580"/>
    <lineage>
        <taxon>Bacteria</taxon>
        <taxon>Pseudomonadati</taxon>
        <taxon>Bacteroidota</taxon>
        <taxon>Flavobacteriia</taxon>
        <taxon>Flavobacteriales</taxon>
        <taxon>Owenweeksiaceae</taxon>
        <taxon>Croceimicrobium</taxon>
    </lineage>
</organism>
<gene>
    <name evidence="1" type="ORF">H4K34_08335</name>
</gene>
<protein>
    <recommendedName>
        <fullName evidence="3">Cupin</fullName>
    </recommendedName>
</protein>
<dbReference type="Proteomes" id="UP000516305">
    <property type="component" value="Chromosome"/>
</dbReference>
<dbReference type="Gene3D" id="2.60.120.10">
    <property type="entry name" value="Jelly Rolls"/>
    <property type="match status" value="1"/>
</dbReference>
<dbReference type="InterPro" id="IPR011051">
    <property type="entry name" value="RmlC_Cupin_sf"/>
</dbReference>
<keyword evidence="2" id="KW-1185">Reference proteome</keyword>
<dbReference type="EMBL" id="CP060139">
    <property type="protein sequence ID" value="QNR25839.1"/>
    <property type="molecule type" value="Genomic_DNA"/>
</dbReference>
<evidence type="ECO:0008006" key="3">
    <source>
        <dbReference type="Google" id="ProtNLM"/>
    </source>
</evidence>
<name>A0A7H0VJE1_9FLAO</name>
<dbReference type="InterPro" id="IPR014710">
    <property type="entry name" value="RmlC-like_jellyroll"/>
</dbReference>
<sequence>MKQVEVLDLNLLSEKEGNCTYDFESIHSQKGRILAFRKKGSISGNHWHEGKSTTKNPEEMLIISGRLKLEWTDEPEGIYQHSKLIEAPALIRINPGIKHRVEALEDLCFLEFNSLAEHAADTLYPNHQEK</sequence>
<evidence type="ECO:0000313" key="2">
    <source>
        <dbReference type="Proteomes" id="UP000516305"/>
    </source>
</evidence>
<proteinExistence type="predicted"/>
<accession>A0A7H0VJE1</accession>
<reference evidence="1 2" key="1">
    <citation type="submission" date="2020-08" db="EMBL/GenBank/DDBJ databases">
        <title>Croceimicrobium hydrocarbonivorans gen. nov., sp. nov., a novel marine bacterium isolated from a bacterial consortium that degrades polyethylene terephthalate.</title>
        <authorList>
            <person name="Liu R."/>
        </authorList>
    </citation>
    <scope>NUCLEOTIDE SEQUENCE [LARGE SCALE GENOMIC DNA]</scope>
    <source>
        <strain evidence="1 2">A20-9</strain>
    </source>
</reference>
<dbReference type="RefSeq" id="WP_210760364.1">
    <property type="nucleotide sequence ID" value="NZ_CP060139.1"/>
</dbReference>